<dbReference type="Proteomes" id="UP000002058">
    <property type="component" value="Unassembled WGS sequence"/>
</dbReference>
<keyword evidence="3" id="KW-1185">Reference proteome</keyword>
<organism evidence="2 3">
    <name type="scientific">Uncinocarpus reesii (strain UAMH 1704)</name>
    <dbReference type="NCBI Taxonomy" id="336963"/>
    <lineage>
        <taxon>Eukaryota</taxon>
        <taxon>Fungi</taxon>
        <taxon>Dikarya</taxon>
        <taxon>Ascomycota</taxon>
        <taxon>Pezizomycotina</taxon>
        <taxon>Eurotiomycetes</taxon>
        <taxon>Eurotiomycetidae</taxon>
        <taxon>Onygenales</taxon>
        <taxon>Onygenaceae</taxon>
        <taxon>Uncinocarpus</taxon>
    </lineage>
</organism>
<dbReference type="HOGENOM" id="CLU_075874_0_0_1"/>
<keyword evidence="1" id="KW-0732">Signal</keyword>
<dbReference type="EMBL" id="CH476618">
    <property type="protein sequence ID" value="EEP81590.1"/>
    <property type="molecule type" value="Genomic_DNA"/>
</dbReference>
<feature type="chain" id="PRO_5002939693" evidence="1">
    <location>
        <begin position="22"/>
        <end position="324"/>
    </location>
</feature>
<dbReference type="InterPro" id="IPR045383">
    <property type="entry name" value="DUF6528"/>
</dbReference>
<evidence type="ECO:0000313" key="3">
    <source>
        <dbReference type="Proteomes" id="UP000002058"/>
    </source>
</evidence>
<feature type="signal peptide" evidence="1">
    <location>
        <begin position="1"/>
        <end position="21"/>
    </location>
</feature>
<protein>
    <submittedName>
        <fullName evidence="2">Uncharacterized protein</fullName>
    </submittedName>
</protein>
<dbReference type="eggNOG" id="ENOG502RQR8">
    <property type="taxonomic scope" value="Eukaryota"/>
</dbReference>
<dbReference type="SUPFAM" id="SSF75011">
    <property type="entry name" value="3-carboxy-cis,cis-mucoante lactonizing enzyme"/>
    <property type="match status" value="1"/>
</dbReference>
<dbReference type="VEuPathDB" id="FungiDB:UREG_06455"/>
<name>C4JV63_UNCRE</name>
<evidence type="ECO:0000313" key="2">
    <source>
        <dbReference type="EMBL" id="EEP81590.1"/>
    </source>
</evidence>
<gene>
    <name evidence="2" type="ORF">UREG_06455</name>
</gene>
<dbReference type="RefSeq" id="XP_002583488.1">
    <property type="nucleotide sequence ID" value="XM_002583442.1"/>
</dbReference>
<evidence type="ECO:0000256" key="1">
    <source>
        <dbReference type="SAM" id="SignalP"/>
    </source>
</evidence>
<reference evidence="3" key="1">
    <citation type="journal article" date="2009" name="Genome Res.">
        <title>Comparative genomic analyses of the human fungal pathogens Coccidioides and their relatives.</title>
        <authorList>
            <person name="Sharpton T.J."/>
            <person name="Stajich J.E."/>
            <person name="Rounsley S.D."/>
            <person name="Gardner M.J."/>
            <person name="Wortman J.R."/>
            <person name="Jordar V.S."/>
            <person name="Maiti R."/>
            <person name="Kodira C.D."/>
            <person name="Neafsey D.E."/>
            <person name="Zeng Q."/>
            <person name="Hung C.-Y."/>
            <person name="McMahan C."/>
            <person name="Muszewska A."/>
            <person name="Grynberg M."/>
            <person name="Mandel M.A."/>
            <person name="Kellner E.M."/>
            <person name="Barker B.M."/>
            <person name="Galgiani J.N."/>
            <person name="Orbach M.J."/>
            <person name="Kirkland T.N."/>
            <person name="Cole G.T."/>
            <person name="Henn M.R."/>
            <person name="Birren B.W."/>
            <person name="Taylor J.W."/>
        </authorList>
    </citation>
    <scope>NUCLEOTIDE SEQUENCE [LARGE SCALE GENOMIC DNA]</scope>
    <source>
        <strain evidence="3">UAMH 1704</strain>
    </source>
</reference>
<dbReference type="OMA" id="NGEYMWV"/>
<dbReference type="Pfam" id="PF20138">
    <property type="entry name" value="DUF6528"/>
    <property type="match status" value="1"/>
</dbReference>
<dbReference type="OrthoDB" id="4235135at2759"/>
<accession>C4JV63</accession>
<dbReference type="AlphaFoldDB" id="C4JV63"/>
<dbReference type="InParanoid" id="C4JV63"/>
<proteinExistence type="predicted"/>
<sequence length="324" mass="36562">MASNWYIYFLAALHIFTAVLAQPITSRADDYHIAVVDQNSRTVRVFPRNAKRWNDDAIFWSFTPGIFNSKWNNLSGVKIRKVAKHGWIALVTASGGKAGILNITKEKRKVNLFDLMWQATPGDNPHAIEIVPRNGAIVVASSNPGKLSLYVPTSKDIDDYSKIKHAEDYPLKGAHGVLWDPNGGKSVADGFLWVVGDDFLYKFKVTGSFQNTRLKQVGRYNLPKGGLGHDLQPDYTNKQMLLMTDSYAAYSFNTKSGKFKVLKTMMKLKSLVRHPNGEYMWVTGDKHELGQYVRWGAKVGSQTDARGWSDAKFYKARIYNPNYE</sequence>
<dbReference type="GeneID" id="8442884"/>
<dbReference type="KEGG" id="ure:UREG_06455"/>